<sequence>MKSEPSQTEALPNASRKKNNRIVGIWSSFPNVHPLVG</sequence>
<reference evidence="1 2" key="1">
    <citation type="journal article" date="2018" name="BMC Genomics">
        <title>Comparative genome analyses reveal sequence features reflecting distinct modes of host-adaptation between dicot and monocot powdery mildew.</title>
        <authorList>
            <person name="Wu Y."/>
            <person name="Ma X."/>
            <person name="Pan Z."/>
            <person name="Kale S.D."/>
            <person name="Song Y."/>
            <person name="King H."/>
            <person name="Zhang Q."/>
            <person name="Presley C."/>
            <person name="Deng X."/>
            <person name="Wei C.I."/>
            <person name="Xiao S."/>
        </authorList>
    </citation>
    <scope>NUCLEOTIDE SEQUENCE [LARGE SCALE GENOMIC DNA]</scope>
    <source>
        <strain evidence="1">UCSC1</strain>
    </source>
</reference>
<organism evidence="1 2">
    <name type="scientific">Golovinomyces cichoracearum</name>
    <dbReference type="NCBI Taxonomy" id="62708"/>
    <lineage>
        <taxon>Eukaryota</taxon>
        <taxon>Fungi</taxon>
        <taxon>Dikarya</taxon>
        <taxon>Ascomycota</taxon>
        <taxon>Pezizomycotina</taxon>
        <taxon>Leotiomycetes</taxon>
        <taxon>Erysiphales</taxon>
        <taxon>Erysiphaceae</taxon>
        <taxon>Golovinomyces</taxon>
    </lineage>
</organism>
<dbReference type="Proteomes" id="UP000285405">
    <property type="component" value="Unassembled WGS sequence"/>
</dbReference>
<accession>A0A420IKI8</accession>
<dbReference type="EMBL" id="MCBR01008123">
    <property type="protein sequence ID" value="RKF75064.1"/>
    <property type="molecule type" value="Genomic_DNA"/>
</dbReference>
<protein>
    <submittedName>
        <fullName evidence="1">Uncharacterized protein</fullName>
    </submittedName>
</protein>
<gene>
    <name evidence="1" type="ORF">GcC1_081024</name>
</gene>
<comment type="caution">
    <text evidence="1">The sequence shown here is derived from an EMBL/GenBank/DDBJ whole genome shotgun (WGS) entry which is preliminary data.</text>
</comment>
<evidence type="ECO:0000313" key="1">
    <source>
        <dbReference type="EMBL" id="RKF75064.1"/>
    </source>
</evidence>
<dbReference type="AlphaFoldDB" id="A0A420IKI8"/>
<name>A0A420IKI8_9PEZI</name>
<proteinExistence type="predicted"/>
<evidence type="ECO:0000313" key="2">
    <source>
        <dbReference type="Proteomes" id="UP000285405"/>
    </source>
</evidence>